<name>A0ABD3A0R9_9GENT</name>
<organism evidence="1 2">
    <name type="scientific">Cinchona calisaya</name>
    <dbReference type="NCBI Taxonomy" id="153742"/>
    <lineage>
        <taxon>Eukaryota</taxon>
        <taxon>Viridiplantae</taxon>
        <taxon>Streptophyta</taxon>
        <taxon>Embryophyta</taxon>
        <taxon>Tracheophyta</taxon>
        <taxon>Spermatophyta</taxon>
        <taxon>Magnoliopsida</taxon>
        <taxon>eudicotyledons</taxon>
        <taxon>Gunneridae</taxon>
        <taxon>Pentapetalae</taxon>
        <taxon>asterids</taxon>
        <taxon>lamiids</taxon>
        <taxon>Gentianales</taxon>
        <taxon>Rubiaceae</taxon>
        <taxon>Cinchonoideae</taxon>
        <taxon>Cinchoneae</taxon>
        <taxon>Cinchona</taxon>
    </lineage>
</organism>
<dbReference type="EMBL" id="JBJUIK010000006">
    <property type="protein sequence ID" value="KAL3524843.1"/>
    <property type="molecule type" value="Genomic_DNA"/>
</dbReference>
<protein>
    <recommendedName>
        <fullName evidence="3">Reverse transcriptase zinc-binding domain-containing protein</fullName>
    </recommendedName>
</protein>
<evidence type="ECO:0008006" key="3">
    <source>
        <dbReference type="Google" id="ProtNLM"/>
    </source>
</evidence>
<comment type="caution">
    <text evidence="1">The sequence shown here is derived from an EMBL/GenBank/DDBJ whole genome shotgun (WGS) entry which is preliminary data.</text>
</comment>
<evidence type="ECO:0000313" key="2">
    <source>
        <dbReference type="Proteomes" id="UP001630127"/>
    </source>
</evidence>
<dbReference type="Proteomes" id="UP001630127">
    <property type="component" value="Unassembled WGS sequence"/>
</dbReference>
<reference evidence="1 2" key="1">
    <citation type="submission" date="2024-11" db="EMBL/GenBank/DDBJ databases">
        <title>A near-complete genome assembly of Cinchona calisaya.</title>
        <authorList>
            <person name="Lian D.C."/>
            <person name="Zhao X.W."/>
            <person name="Wei L."/>
        </authorList>
    </citation>
    <scope>NUCLEOTIDE SEQUENCE [LARGE SCALE GENOMIC DNA]</scope>
    <source>
        <tissue evidence="1">Nenye</tissue>
    </source>
</reference>
<sequence length="124" mass="13972">MINAIPLATHQTPDKFFWYFPITGAYMVRSGYNLAMDINVLEDELVTSHASSSLHHNPICKKLCHPKLLNKIKIFLWKACLDIISTCLGIKSVIIIYFQVETGGCTLMNSGDDSLLEERRDRAG</sequence>
<proteinExistence type="predicted"/>
<accession>A0ABD3A0R9</accession>
<dbReference type="AlphaFoldDB" id="A0ABD3A0R9"/>
<gene>
    <name evidence="1" type="ORF">ACH5RR_013215</name>
</gene>
<keyword evidence="2" id="KW-1185">Reference proteome</keyword>
<evidence type="ECO:0000313" key="1">
    <source>
        <dbReference type="EMBL" id="KAL3524843.1"/>
    </source>
</evidence>